<accession>J3JI52</accession>
<protein>
    <submittedName>
        <fullName evidence="1">Uncharacterized protein</fullName>
    </submittedName>
</protein>
<dbReference type="eggNOG" id="arCOG10721">
    <property type="taxonomic scope" value="Archaea"/>
</dbReference>
<organism evidence="1 2">
    <name type="scientific">Halogranum salarium B-1</name>
    <dbReference type="NCBI Taxonomy" id="1210908"/>
    <lineage>
        <taxon>Archaea</taxon>
        <taxon>Methanobacteriati</taxon>
        <taxon>Methanobacteriota</taxon>
        <taxon>Stenosarchaea group</taxon>
        <taxon>Halobacteria</taxon>
        <taxon>Halobacteriales</taxon>
        <taxon>Haloferacaceae</taxon>
    </lineage>
</organism>
<dbReference type="AlphaFoldDB" id="J3JI52"/>
<dbReference type="EMBL" id="ALJD01000002">
    <property type="protein sequence ID" value="EJN61551.1"/>
    <property type="molecule type" value="Genomic_DNA"/>
</dbReference>
<dbReference type="Proteomes" id="UP000007813">
    <property type="component" value="Unassembled WGS sequence"/>
</dbReference>
<gene>
    <name evidence="1" type="ORF">HSB1_05920</name>
</gene>
<evidence type="ECO:0000313" key="2">
    <source>
        <dbReference type="Proteomes" id="UP000007813"/>
    </source>
</evidence>
<reference evidence="1 2" key="1">
    <citation type="journal article" date="2012" name="J. Bacteriol.">
        <title>Draft Genome Sequence of the Extremely Halophilic Archaeon Halogranum salarium B-1T.</title>
        <authorList>
            <person name="Kim K.K."/>
            <person name="Lee K.C."/>
            <person name="Lee J.S."/>
        </authorList>
    </citation>
    <scope>NUCLEOTIDE SEQUENCE [LARGE SCALE GENOMIC DNA]</scope>
    <source>
        <strain evidence="1 2">B-1</strain>
    </source>
</reference>
<name>J3JI52_9EURY</name>
<evidence type="ECO:0000313" key="1">
    <source>
        <dbReference type="EMBL" id="EJN61551.1"/>
    </source>
</evidence>
<proteinExistence type="predicted"/>
<comment type="caution">
    <text evidence="1">The sequence shown here is derived from an EMBL/GenBank/DDBJ whole genome shotgun (WGS) entry which is preliminary data.</text>
</comment>
<sequence>MRQDNDSTSMLVYLHQYREDDADETVGEDGPSIDVSVGEYFDTEELAVDEWERIDYGDRTVLRKPTTYEGVTRVSVPADVEEPDDLPGETLQLRVDGETTYVENVELIEITDENPS</sequence>